<dbReference type="eggNOG" id="KOG1938">
    <property type="taxonomic scope" value="Eukaryota"/>
</dbReference>
<dbReference type="GeneID" id="4623063"/>
<accession>Q74ZV3</accession>
<dbReference type="InParanoid" id="Q74ZV3"/>
<dbReference type="FunCoup" id="Q74ZV3">
    <property type="interactions" value="43"/>
</dbReference>
<reference evidence="1 2" key="1">
    <citation type="journal article" date="2004" name="Science">
        <title>The Ashbya gossypii genome as a tool for mapping the ancient Saccharomyces cerevisiae genome.</title>
        <authorList>
            <person name="Dietrich F.S."/>
            <person name="Voegeli S."/>
            <person name="Brachat S."/>
            <person name="Lerch A."/>
            <person name="Gates K."/>
            <person name="Steiner S."/>
            <person name="Mohr C."/>
            <person name="Pohlmann R."/>
            <person name="Luedi P."/>
            <person name="Choi S."/>
            <person name="Wing R.A."/>
            <person name="Flavier A."/>
            <person name="Gaffney T.D."/>
            <person name="Philippsen P."/>
        </authorList>
    </citation>
    <scope>NUCLEOTIDE SEQUENCE [LARGE SCALE GENOMIC DNA]</scope>
    <source>
        <strain evidence="2">ATCC 10895 / CBS 109.51 / FGSC 9923 / NRRL Y-1056</strain>
    </source>
</reference>
<dbReference type="Proteomes" id="UP000000591">
    <property type="component" value="Chromosome VII"/>
</dbReference>
<proteinExistence type="predicted"/>
<reference evidence="2" key="2">
    <citation type="journal article" date="2013" name="G3 (Bethesda)">
        <title>Genomes of Ashbya fungi isolated from insects reveal four mating-type loci, numerous translocations, lack of transposons, and distinct gene duplications.</title>
        <authorList>
            <person name="Dietrich F.S."/>
            <person name="Voegeli S."/>
            <person name="Kuo S."/>
            <person name="Philippsen P."/>
        </authorList>
    </citation>
    <scope>GENOME REANNOTATION</scope>
    <source>
        <strain evidence="2">ATCC 10895 / CBS 109.51 / FGSC 9923 / NRRL Y-1056</strain>
    </source>
</reference>
<dbReference type="OMA" id="KLADWSM"/>
<dbReference type="KEGG" id="ago:AGOS_AGR096C"/>
<dbReference type="PANTHER" id="PTHR12975:SF6">
    <property type="entry name" value="TRAFFICKING PROTEIN PARTICLE COMPLEX SUBUNIT 8"/>
    <property type="match status" value="1"/>
</dbReference>
<dbReference type="HOGENOM" id="CLU_015504_0_0_1"/>
<dbReference type="InterPro" id="IPR024420">
    <property type="entry name" value="TRAPP_III_complex_Trs85"/>
</dbReference>
<evidence type="ECO:0000313" key="1">
    <source>
        <dbReference type="EMBL" id="AAS54585.2"/>
    </source>
</evidence>
<evidence type="ECO:0000313" key="2">
    <source>
        <dbReference type="Proteomes" id="UP000000591"/>
    </source>
</evidence>
<dbReference type="EMBL" id="AE016820">
    <property type="protein sequence ID" value="AAS54585.2"/>
    <property type="molecule type" value="Genomic_DNA"/>
</dbReference>
<dbReference type="PANTHER" id="PTHR12975">
    <property type="entry name" value="TRANSPORT PROTEIN TRAPP"/>
    <property type="match status" value="1"/>
</dbReference>
<sequence length="623" mass="72015">MLSYETYMNLVHYPEHWSQPVPHEISRRVICNALSPCVSVQSTAALEAHLAEEFSEGSLYMLLRYFADYVRERGEEVGSVSGQRRPGSVYQRQTSRYVRFQRPLEEVIETAEQQAVDFEDLEEALGQFLRDIEARTTNESPSELLKHSIFHKFITMLSSTALSPYHTVNHPIMALLALDVTQGEEYTLARELLVQFKNLPSKSSKFPSYINTNDVLPVFILCFDESSSEQWETVQALQKAIKKQLFVESVPLPIFTNYESDPVVLHPPITNSLQEQVYDGSHPPLLRLCPQLVDVIYETINAMVEDLMIPFMNRKISFWDETILQPRKSIFHGNKFLKRFMNKTNSSAAGTLSTSSDGYFLASSNEFLLRKLADWSFMLSDYKTAYSIYYILLRDFELYPQYLSSCQEFSALSLLMGAHSIVTTKMIKNDIDPLIMKYMDSTVASLNYLGKFRCLVYMAELFLSLSDTWTSAPFAIKYLELILQNEQLKLGPLSRTMLWERISYAYQLRIDPRIHTDDEYLSDNFMELTTEDDFCMNPNKLHHWRIHSLGLTRHRKEAVFRLLAAKKWLEYGHIRQGAWSLKGCNKVYRNLGFANADGTLLSRLVDMVVHEETVQSLAEHRNH</sequence>
<dbReference type="OrthoDB" id="203724at2759"/>
<organism evidence="1 2">
    <name type="scientific">Eremothecium gossypii (strain ATCC 10895 / CBS 109.51 / FGSC 9923 / NRRL Y-1056)</name>
    <name type="common">Yeast</name>
    <name type="synonym">Ashbya gossypii</name>
    <dbReference type="NCBI Taxonomy" id="284811"/>
    <lineage>
        <taxon>Eukaryota</taxon>
        <taxon>Fungi</taxon>
        <taxon>Dikarya</taxon>
        <taxon>Ascomycota</taxon>
        <taxon>Saccharomycotina</taxon>
        <taxon>Saccharomycetes</taxon>
        <taxon>Saccharomycetales</taxon>
        <taxon>Saccharomycetaceae</taxon>
        <taxon>Eremothecium</taxon>
    </lineage>
</organism>
<gene>
    <name evidence="1" type="ORF">AGOS_AGR096C</name>
</gene>
<dbReference type="RefSeq" id="NP_986761.2">
    <property type="nucleotide sequence ID" value="NM_211823.2"/>
</dbReference>
<dbReference type="Pfam" id="PF12739">
    <property type="entry name" value="TRAPPC-Trs85"/>
    <property type="match status" value="1"/>
</dbReference>
<protein>
    <submittedName>
        <fullName evidence="1">AGR096Cp</fullName>
    </submittedName>
</protein>
<dbReference type="AlphaFoldDB" id="Q74ZV3"/>
<keyword evidence="2" id="KW-1185">Reference proteome</keyword>
<name>Q74ZV3_EREGS</name>
<dbReference type="STRING" id="284811.Q74ZV3"/>